<comment type="cofactor">
    <cofactor evidence="3">
        <name>thiamine diphosphate</name>
        <dbReference type="ChEBI" id="CHEBI:58937"/>
    </cofactor>
</comment>
<evidence type="ECO:0000256" key="10">
    <source>
        <dbReference type="ARBA" id="ARBA00023052"/>
    </source>
</evidence>
<dbReference type="SUPFAM" id="SSF52922">
    <property type="entry name" value="TK C-terminal domain-like"/>
    <property type="match status" value="1"/>
</dbReference>
<dbReference type="FunFam" id="3.40.50.920:FF:000003">
    <property type="entry name" value="Transketolase"/>
    <property type="match status" value="1"/>
</dbReference>
<feature type="domain" description="Transketolase-like pyrimidine-binding" evidence="11">
    <location>
        <begin position="364"/>
        <end position="529"/>
    </location>
</feature>
<dbReference type="GO" id="GO:0046872">
    <property type="term" value="F:metal ion binding"/>
    <property type="evidence" value="ECO:0007669"/>
    <property type="project" value="UniProtKB-KW"/>
</dbReference>
<evidence type="ECO:0000256" key="6">
    <source>
        <dbReference type="ARBA" id="ARBA00013152"/>
    </source>
</evidence>
<dbReference type="InterPro" id="IPR055152">
    <property type="entry name" value="Transketolase-like_C_2"/>
</dbReference>
<dbReference type="AlphaFoldDB" id="A0AAV9MKM2"/>
<dbReference type="PANTHER" id="PTHR43522">
    <property type="entry name" value="TRANSKETOLASE"/>
    <property type="match status" value="1"/>
</dbReference>
<dbReference type="Proteomes" id="UP001311915">
    <property type="component" value="Unassembled WGS sequence"/>
</dbReference>
<evidence type="ECO:0000259" key="11">
    <source>
        <dbReference type="SMART" id="SM00861"/>
    </source>
</evidence>
<accession>A0AAV9MKM2</accession>
<comment type="subunit">
    <text evidence="5">Homodimer.</text>
</comment>
<dbReference type="CDD" id="cd07033">
    <property type="entry name" value="TPP_PYR_DXS_TK_like"/>
    <property type="match status" value="1"/>
</dbReference>
<keyword evidence="8" id="KW-0479">Metal-binding</keyword>
<keyword evidence="7" id="KW-0808">Transferase</keyword>
<dbReference type="InterPro" id="IPR029061">
    <property type="entry name" value="THDP-binding"/>
</dbReference>
<evidence type="ECO:0000256" key="9">
    <source>
        <dbReference type="ARBA" id="ARBA00022842"/>
    </source>
</evidence>
<dbReference type="PROSITE" id="PS00802">
    <property type="entry name" value="TRANSKETOLASE_2"/>
    <property type="match status" value="1"/>
</dbReference>
<dbReference type="GO" id="GO:0008299">
    <property type="term" value="P:isoprenoid biosynthetic process"/>
    <property type="evidence" value="ECO:0007669"/>
    <property type="project" value="InterPro"/>
</dbReference>
<evidence type="ECO:0000313" key="13">
    <source>
        <dbReference type="Proteomes" id="UP001311915"/>
    </source>
</evidence>
<protein>
    <recommendedName>
        <fullName evidence="6">transketolase</fullName>
        <ecNumber evidence="6">2.2.1.1</ecNumber>
    </recommendedName>
</protein>
<dbReference type="PANTHER" id="PTHR43522:SF5">
    <property type="entry name" value="TRANSKETOLASE"/>
    <property type="match status" value="1"/>
</dbReference>
<dbReference type="GO" id="GO:0004802">
    <property type="term" value="F:transketolase activity"/>
    <property type="evidence" value="ECO:0007669"/>
    <property type="project" value="UniProtKB-EC"/>
</dbReference>
<sequence>MAISNLIIVKPFPPLFHIQTNNYKYDYHTKKLALRSNILCLKTNNISTTTPLFYQPRPSLFKDKDYKLSWQEEVKRTYPLEISNQNLTDDEKLQELVDKRCVDNVRMLIVDSGHARMALGMAGVVYFLYRHAMRYNSTSLKWFNRDRFVLSAGHGCLLQYVCLHLASFQSVQIEDLKCLCKLGSRTPGHPENVVTQGIEVTTGPLGQGVANAVGLALAEANLGARYNKPDVAVVDHRMYCIMGDGCSMEGISNDAASLAAHWKLHKLTLIYDDNHNTIAGSTDLALSEDISARFEALGWNTITIDNSQGNLDVKTIIGKFTKKEGTSKAHHGTLDDDDVKQMKQRVKWDDREPFHVIPVVYREMQAQTDIGGRLEQEWHSAEFKLLLADRMLPGWGSSLPQPDSPWGRNIRYGVRKYAMAGISNGLALHGGGLIPFTFLVFSDYMKNSVRLSALSHAGVLYILTHDSVRIGEDGPTHQPIEHLAGLRAIPHLLLFRPADGKETAGAYKVAIENRSVPSLLALSRQKVAANVEGTLADAELPEIILIGTGSELCLCDASANVLRKEGMRVRVVSLVCWRLFDRLPRDYKEFVLPSSVSKRVSVEAGSPLGWKEYVGDEGIVMGIDDFGSSGPYSEVFNKYGFTEENVTKTAKSLLTK</sequence>
<proteinExistence type="inferred from homology"/>
<dbReference type="EMBL" id="JAWPEI010000001">
    <property type="protein sequence ID" value="KAK4737247.1"/>
    <property type="molecule type" value="Genomic_DNA"/>
</dbReference>
<evidence type="ECO:0000313" key="12">
    <source>
        <dbReference type="EMBL" id="KAK4737247.1"/>
    </source>
</evidence>
<evidence type="ECO:0000256" key="2">
    <source>
        <dbReference type="ARBA" id="ARBA00001946"/>
    </source>
</evidence>
<reference evidence="12 13" key="1">
    <citation type="submission" date="2023-10" db="EMBL/GenBank/DDBJ databases">
        <title>Genome-Wide Identification Analysis in wild type Solanum Pinnatisectum Reveals Some Genes Defensing Phytophthora Infestans.</title>
        <authorList>
            <person name="Sun C."/>
        </authorList>
    </citation>
    <scope>NUCLEOTIDE SEQUENCE [LARGE SCALE GENOMIC DNA]</scope>
    <source>
        <strain evidence="12">LQN</strain>
        <tissue evidence="12">Leaf</tissue>
    </source>
</reference>
<dbReference type="InterPro" id="IPR005475">
    <property type="entry name" value="Transketolase-like_Pyr-bd"/>
</dbReference>
<comment type="cofactor">
    <cofactor evidence="2">
        <name>Mg(2+)</name>
        <dbReference type="ChEBI" id="CHEBI:18420"/>
    </cofactor>
</comment>
<dbReference type="EC" id="2.2.1.1" evidence="6"/>
<dbReference type="InterPro" id="IPR033247">
    <property type="entry name" value="Transketolase_fam"/>
</dbReference>
<dbReference type="PROSITE" id="PS01295">
    <property type="entry name" value="ISPD"/>
    <property type="match status" value="1"/>
</dbReference>
<evidence type="ECO:0000256" key="7">
    <source>
        <dbReference type="ARBA" id="ARBA00022679"/>
    </source>
</evidence>
<dbReference type="Pfam" id="PF00456">
    <property type="entry name" value="Transketolase_N"/>
    <property type="match status" value="2"/>
</dbReference>
<evidence type="ECO:0000256" key="1">
    <source>
        <dbReference type="ARBA" id="ARBA00001941"/>
    </source>
</evidence>
<dbReference type="InterPro" id="IPR005474">
    <property type="entry name" value="Transketolase_N"/>
</dbReference>
<evidence type="ECO:0000256" key="8">
    <source>
        <dbReference type="ARBA" id="ARBA00022723"/>
    </source>
</evidence>
<dbReference type="Gene3D" id="3.40.50.920">
    <property type="match status" value="1"/>
</dbReference>
<dbReference type="InterPro" id="IPR018294">
    <property type="entry name" value="ISPD_synthase_CS"/>
</dbReference>
<keyword evidence="10" id="KW-0786">Thiamine pyrophosphate</keyword>
<comment type="caution">
    <text evidence="12">The sequence shown here is derived from an EMBL/GenBank/DDBJ whole genome shotgun (WGS) entry which is preliminary data.</text>
</comment>
<comment type="similarity">
    <text evidence="4">Belongs to the transketolase family.</text>
</comment>
<gene>
    <name evidence="12" type="ORF">R3W88_000944</name>
</gene>
<keyword evidence="9" id="KW-0460">Magnesium</keyword>
<evidence type="ECO:0000256" key="4">
    <source>
        <dbReference type="ARBA" id="ARBA00007131"/>
    </source>
</evidence>
<dbReference type="GO" id="GO:0005829">
    <property type="term" value="C:cytosol"/>
    <property type="evidence" value="ECO:0007669"/>
    <property type="project" value="TreeGrafter"/>
</dbReference>
<dbReference type="Pfam" id="PF22613">
    <property type="entry name" value="Transketolase_C_1"/>
    <property type="match status" value="1"/>
</dbReference>
<dbReference type="SUPFAM" id="SSF52518">
    <property type="entry name" value="Thiamin diphosphate-binding fold (THDP-binding)"/>
    <property type="match status" value="2"/>
</dbReference>
<dbReference type="CDD" id="cd02012">
    <property type="entry name" value="TPP_TK"/>
    <property type="match status" value="1"/>
</dbReference>
<dbReference type="Pfam" id="PF02779">
    <property type="entry name" value="Transket_pyr"/>
    <property type="match status" value="1"/>
</dbReference>
<name>A0AAV9MKM2_9SOLN</name>
<evidence type="ECO:0000256" key="5">
    <source>
        <dbReference type="ARBA" id="ARBA00011738"/>
    </source>
</evidence>
<organism evidence="12 13">
    <name type="scientific">Solanum pinnatisectum</name>
    <name type="common">tansyleaf nightshade</name>
    <dbReference type="NCBI Taxonomy" id="50273"/>
    <lineage>
        <taxon>Eukaryota</taxon>
        <taxon>Viridiplantae</taxon>
        <taxon>Streptophyta</taxon>
        <taxon>Embryophyta</taxon>
        <taxon>Tracheophyta</taxon>
        <taxon>Spermatophyta</taxon>
        <taxon>Magnoliopsida</taxon>
        <taxon>eudicotyledons</taxon>
        <taxon>Gunneridae</taxon>
        <taxon>Pentapetalae</taxon>
        <taxon>asterids</taxon>
        <taxon>lamiids</taxon>
        <taxon>Solanales</taxon>
        <taxon>Solanaceae</taxon>
        <taxon>Solanoideae</taxon>
        <taxon>Solaneae</taxon>
        <taxon>Solanum</taxon>
    </lineage>
</organism>
<evidence type="ECO:0000256" key="3">
    <source>
        <dbReference type="ARBA" id="ARBA00001964"/>
    </source>
</evidence>
<dbReference type="SMART" id="SM00861">
    <property type="entry name" value="Transket_pyr"/>
    <property type="match status" value="1"/>
</dbReference>
<comment type="cofactor">
    <cofactor evidence="1">
        <name>Co(2+)</name>
        <dbReference type="ChEBI" id="CHEBI:48828"/>
    </cofactor>
</comment>
<keyword evidence="13" id="KW-1185">Reference proteome</keyword>
<dbReference type="GO" id="GO:0006098">
    <property type="term" value="P:pentose-phosphate shunt"/>
    <property type="evidence" value="ECO:0007669"/>
    <property type="project" value="TreeGrafter"/>
</dbReference>
<dbReference type="Gene3D" id="3.40.50.970">
    <property type="match status" value="2"/>
</dbReference>
<dbReference type="InterPro" id="IPR020826">
    <property type="entry name" value="Transketolase_BS"/>
</dbReference>
<dbReference type="InterPro" id="IPR009014">
    <property type="entry name" value="Transketo_C/PFOR_II"/>
</dbReference>